<name>A0A9P7QDV2_9HYPO</name>
<dbReference type="Proteomes" id="UP000707071">
    <property type="component" value="Unassembled WGS sequence"/>
</dbReference>
<protein>
    <submittedName>
        <fullName evidence="2">Uncharacterized protein</fullName>
    </submittedName>
</protein>
<keyword evidence="3" id="KW-1185">Reference proteome</keyword>
<evidence type="ECO:0000313" key="2">
    <source>
        <dbReference type="EMBL" id="KAG6288740.1"/>
    </source>
</evidence>
<proteinExistence type="predicted"/>
<dbReference type="AlphaFoldDB" id="A0A9P7QDV2"/>
<comment type="caution">
    <text evidence="2">The sequence shown here is derived from an EMBL/GenBank/DDBJ whole genome shotgun (WGS) entry which is preliminary data.</text>
</comment>
<sequence>MVRSRERGGVELVRCVCWYSLDDMRSHFDAEFEDDTEVFKASTAEVSEVSVLRYLSTVLKYLNTDLKFIPQIPQYRPQIYTSDTSVSFSNPASKLKAELEHRGLTLNEKCKENSDKLADITTRGYETSGETDWGSIISDDPETA</sequence>
<evidence type="ECO:0000256" key="1">
    <source>
        <dbReference type="SAM" id="MobiDB-lite"/>
    </source>
</evidence>
<accession>A0A9P7QDV2</accession>
<organism evidence="2 3">
    <name type="scientific">Claviceps aff. purpurea</name>
    <dbReference type="NCBI Taxonomy" id="1967640"/>
    <lineage>
        <taxon>Eukaryota</taxon>
        <taxon>Fungi</taxon>
        <taxon>Dikarya</taxon>
        <taxon>Ascomycota</taxon>
        <taxon>Pezizomycotina</taxon>
        <taxon>Sordariomycetes</taxon>
        <taxon>Hypocreomycetidae</taxon>
        <taxon>Hypocreales</taxon>
        <taxon>Clavicipitaceae</taxon>
        <taxon>Claviceps</taxon>
    </lineage>
</organism>
<feature type="non-terminal residue" evidence="2">
    <location>
        <position position="144"/>
    </location>
</feature>
<gene>
    <name evidence="2" type="ORF">E4U09_005390</name>
</gene>
<dbReference type="EMBL" id="SRRH01000451">
    <property type="protein sequence ID" value="KAG6288740.1"/>
    <property type="molecule type" value="Genomic_DNA"/>
</dbReference>
<feature type="region of interest" description="Disordered" evidence="1">
    <location>
        <begin position="122"/>
        <end position="144"/>
    </location>
</feature>
<reference evidence="2 3" key="1">
    <citation type="journal article" date="2020" name="bioRxiv">
        <title>Whole genome comparisons of ergot fungi reveals the divergence and evolution of species within the genus Claviceps are the result of varying mechanisms driving genome evolution and host range expansion.</title>
        <authorList>
            <person name="Wyka S.A."/>
            <person name="Mondo S.J."/>
            <person name="Liu M."/>
            <person name="Dettman J."/>
            <person name="Nalam V."/>
            <person name="Broders K.D."/>
        </authorList>
    </citation>
    <scope>NUCLEOTIDE SEQUENCE [LARGE SCALE GENOMIC DNA]</scope>
    <source>
        <strain evidence="2 3">Clav52</strain>
    </source>
</reference>
<evidence type="ECO:0000313" key="3">
    <source>
        <dbReference type="Proteomes" id="UP000707071"/>
    </source>
</evidence>